<dbReference type="PANTHER" id="PTHR12151:SF25">
    <property type="entry name" value="LINALOOL DEHYDRATASE_ISOMERASE DOMAIN-CONTAINING PROTEIN"/>
    <property type="match status" value="1"/>
</dbReference>
<dbReference type="InterPro" id="IPR013766">
    <property type="entry name" value="Thioredoxin_domain"/>
</dbReference>
<dbReference type="InterPro" id="IPR036249">
    <property type="entry name" value="Thioredoxin-like_sf"/>
</dbReference>
<feature type="disulfide bond" description="Redox-active" evidence="4">
    <location>
        <begin position="73"/>
        <end position="77"/>
    </location>
</feature>
<feature type="domain" description="Thioredoxin" evidence="5">
    <location>
        <begin position="35"/>
        <end position="196"/>
    </location>
</feature>
<dbReference type="CDD" id="cd02968">
    <property type="entry name" value="SCO"/>
    <property type="match status" value="1"/>
</dbReference>
<dbReference type="InterPro" id="IPR003782">
    <property type="entry name" value="SCO1/SenC"/>
</dbReference>
<dbReference type="GO" id="GO:0046872">
    <property type="term" value="F:metal ion binding"/>
    <property type="evidence" value="ECO:0007669"/>
    <property type="project" value="UniProtKB-KW"/>
</dbReference>
<dbReference type="Gene3D" id="3.40.30.10">
    <property type="entry name" value="Glutaredoxin"/>
    <property type="match status" value="1"/>
</dbReference>
<evidence type="ECO:0000256" key="3">
    <source>
        <dbReference type="PIRSR" id="PIRSR603782-1"/>
    </source>
</evidence>
<dbReference type="SUPFAM" id="SSF52833">
    <property type="entry name" value="Thioredoxin-like"/>
    <property type="match status" value="1"/>
</dbReference>
<dbReference type="PANTHER" id="PTHR12151">
    <property type="entry name" value="ELECTRON TRANSPORT PROTIN SCO1/SENC FAMILY MEMBER"/>
    <property type="match status" value="1"/>
</dbReference>
<dbReference type="AlphaFoldDB" id="A0A917DAY9"/>
<dbReference type="RefSeq" id="WP_308423843.1">
    <property type="nucleotide sequence ID" value="NZ_BMJJ01000005.1"/>
</dbReference>
<dbReference type="FunFam" id="3.40.30.10:FF:000013">
    <property type="entry name" value="Blast:Protein SCO1 homolog, mitochondrial"/>
    <property type="match status" value="1"/>
</dbReference>
<comment type="similarity">
    <text evidence="1">Belongs to the SCO1/2 family.</text>
</comment>
<evidence type="ECO:0000313" key="7">
    <source>
        <dbReference type="Proteomes" id="UP000613160"/>
    </source>
</evidence>
<evidence type="ECO:0000256" key="1">
    <source>
        <dbReference type="ARBA" id="ARBA00010996"/>
    </source>
</evidence>
<feature type="binding site" evidence="3">
    <location>
        <position position="160"/>
    </location>
    <ligand>
        <name>Cu cation</name>
        <dbReference type="ChEBI" id="CHEBI:23378"/>
    </ligand>
</feature>
<organism evidence="6 7">
    <name type="scientific">Aureimonas glaciei</name>
    <dbReference type="NCBI Taxonomy" id="1776957"/>
    <lineage>
        <taxon>Bacteria</taxon>
        <taxon>Pseudomonadati</taxon>
        <taxon>Pseudomonadota</taxon>
        <taxon>Alphaproteobacteria</taxon>
        <taxon>Hyphomicrobiales</taxon>
        <taxon>Aurantimonadaceae</taxon>
        <taxon>Aureimonas</taxon>
    </lineage>
</organism>
<reference evidence="6" key="2">
    <citation type="submission" date="2020-09" db="EMBL/GenBank/DDBJ databases">
        <authorList>
            <person name="Sun Q."/>
            <person name="Zhou Y."/>
        </authorList>
    </citation>
    <scope>NUCLEOTIDE SEQUENCE</scope>
    <source>
        <strain evidence="6">CGMCC 1.15493</strain>
    </source>
</reference>
<sequence>MRGMTIFRIGLWAVIALCAGAAISLYLGQGLGPDGEQAAYGTPFKLTDQNGAEITEAAFLGKPSAVFFGYTHCPDVCPTTMAELGGFQSQLAAEGKALNVVFVTVDPERDTAPLLKDYVSAVSPDVTAITGDPAGIAAMLKGWGVYAKRIGEGPDYLMDHTATTFLLDSKGRFSGTIAYGEDPKTAKEKLDRLATL</sequence>
<reference evidence="6" key="1">
    <citation type="journal article" date="2014" name="Int. J. Syst. Evol. Microbiol.">
        <title>Complete genome sequence of Corynebacterium casei LMG S-19264T (=DSM 44701T), isolated from a smear-ripened cheese.</title>
        <authorList>
            <consortium name="US DOE Joint Genome Institute (JGI-PGF)"/>
            <person name="Walter F."/>
            <person name="Albersmeier A."/>
            <person name="Kalinowski J."/>
            <person name="Ruckert C."/>
        </authorList>
    </citation>
    <scope>NUCLEOTIDE SEQUENCE</scope>
    <source>
        <strain evidence="6">CGMCC 1.15493</strain>
    </source>
</reference>
<dbReference type="Proteomes" id="UP000613160">
    <property type="component" value="Unassembled WGS sequence"/>
</dbReference>
<gene>
    <name evidence="6" type="primary">sco1</name>
    <name evidence="6" type="ORF">GCM10011335_24240</name>
</gene>
<evidence type="ECO:0000259" key="5">
    <source>
        <dbReference type="PROSITE" id="PS51352"/>
    </source>
</evidence>
<keyword evidence="3" id="KW-0479">Metal-binding</keyword>
<keyword evidence="7" id="KW-1185">Reference proteome</keyword>
<proteinExistence type="inferred from homology"/>
<keyword evidence="2 3" id="KW-0186">Copper</keyword>
<evidence type="ECO:0000313" key="6">
    <source>
        <dbReference type="EMBL" id="GGD20477.1"/>
    </source>
</evidence>
<protein>
    <submittedName>
        <fullName evidence="6">SCO family protein</fullName>
    </submittedName>
</protein>
<feature type="binding site" evidence="3">
    <location>
        <position position="73"/>
    </location>
    <ligand>
        <name>Cu cation</name>
        <dbReference type="ChEBI" id="CHEBI:23378"/>
    </ligand>
</feature>
<dbReference type="Pfam" id="PF02630">
    <property type="entry name" value="SCO1-SenC"/>
    <property type="match status" value="1"/>
</dbReference>
<dbReference type="EMBL" id="BMJJ01000005">
    <property type="protein sequence ID" value="GGD20477.1"/>
    <property type="molecule type" value="Genomic_DNA"/>
</dbReference>
<name>A0A917DAY9_9HYPH</name>
<feature type="binding site" evidence="3">
    <location>
        <position position="77"/>
    </location>
    <ligand>
        <name>Cu cation</name>
        <dbReference type="ChEBI" id="CHEBI:23378"/>
    </ligand>
</feature>
<accession>A0A917DAY9</accession>
<comment type="caution">
    <text evidence="6">The sequence shown here is derived from an EMBL/GenBank/DDBJ whole genome shotgun (WGS) entry which is preliminary data.</text>
</comment>
<keyword evidence="4" id="KW-1015">Disulfide bond</keyword>
<evidence type="ECO:0000256" key="4">
    <source>
        <dbReference type="PIRSR" id="PIRSR603782-2"/>
    </source>
</evidence>
<evidence type="ECO:0000256" key="2">
    <source>
        <dbReference type="ARBA" id="ARBA00023008"/>
    </source>
</evidence>
<dbReference type="PROSITE" id="PS51352">
    <property type="entry name" value="THIOREDOXIN_2"/>
    <property type="match status" value="1"/>
</dbReference>